<evidence type="ECO:0000313" key="3">
    <source>
        <dbReference type="Proteomes" id="UP000305888"/>
    </source>
</evidence>
<dbReference type="InterPro" id="IPR025579">
    <property type="entry name" value="DUF4357"/>
</dbReference>
<name>A0A5B8FHE4_9RHOB</name>
<gene>
    <name evidence="2" type="ORF">FDP22_10190</name>
</gene>
<reference evidence="2 3" key="1">
    <citation type="submission" date="2019-06" db="EMBL/GenBank/DDBJ databases">
        <title>Genome sequence of Rhodobacteraceae bacterium D4M1.</title>
        <authorList>
            <person name="Cao J."/>
        </authorList>
    </citation>
    <scope>NUCLEOTIDE SEQUENCE [LARGE SCALE GENOMIC DNA]</scope>
    <source>
        <strain evidence="2 3">D4M1</strain>
    </source>
</reference>
<dbReference type="Proteomes" id="UP000305888">
    <property type="component" value="Chromosome"/>
</dbReference>
<evidence type="ECO:0000313" key="2">
    <source>
        <dbReference type="EMBL" id="QDL92107.1"/>
    </source>
</evidence>
<feature type="domain" description="DUF4357" evidence="1">
    <location>
        <begin position="240"/>
        <end position="293"/>
    </location>
</feature>
<dbReference type="CDD" id="cd10447">
    <property type="entry name" value="GIY-YIG_unchar_2"/>
    <property type="match status" value="1"/>
</dbReference>
<dbReference type="AlphaFoldDB" id="A0A5B8FHE4"/>
<sequence length="312" mass="33825">MKSDAANYRARRIGRTLKLFLVDGSPTGVITAELGNWSGKAVVAPRTALPDLIKREEASRTGVYLLMGPDPDNTARTLVYVGESDSVRTRLASHDSDDAKQFFTRVCLIVSKDENLTKAHGRYLEARIMALIRAASRAVLVNGTEPDFKGLPEPEIADMEGFLSEIEILLPVLGFDVLRRAAESGDADSPARADEPIFTFTEAGTNARAREAGGEFVVLAGSLARVKETNTIHDGAKDQRRQLVEDGVLVKSADGQHYTFARDVAFSSPSGAAAVVYGGNISGPATWRRESDGLTYKEWRQQQLAQAQGGEE</sequence>
<keyword evidence="3" id="KW-1185">Reference proteome</keyword>
<dbReference type="Pfam" id="PF14267">
    <property type="entry name" value="DUF4357"/>
    <property type="match status" value="1"/>
</dbReference>
<organism evidence="2 3">
    <name type="scientific">Paroceanicella profunda</name>
    <dbReference type="NCBI Taxonomy" id="2579971"/>
    <lineage>
        <taxon>Bacteria</taxon>
        <taxon>Pseudomonadati</taxon>
        <taxon>Pseudomonadota</taxon>
        <taxon>Alphaproteobacteria</taxon>
        <taxon>Rhodobacterales</taxon>
        <taxon>Paracoccaceae</taxon>
        <taxon>Paroceanicella</taxon>
    </lineage>
</organism>
<dbReference type="RefSeq" id="WP_138579536.1">
    <property type="nucleotide sequence ID" value="NZ_CP040818.1"/>
</dbReference>
<dbReference type="EMBL" id="CP040818">
    <property type="protein sequence ID" value="QDL92107.1"/>
    <property type="molecule type" value="Genomic_DNA"/>
</dbReference>
<evidence type="ECO:0000259" key="1">
    <source>
        <dbReference type="Pfam" id="PF14267"/>
    </source>
</evidence>
<dbReference type="OrthoDB" id="2656488at2"/>
<proteinExistence type="predicted"/>
<protein>
    <submittedName>
        <fullName evidence="2">GIY-YIG nuclease family protein</fullName>
    </submittedName>
</protein>
<dbReference type="KEGG" id="ppru:FDP22_10190"/>
<accession>A0A5B8FHE4</accession>